<name>A0A938YPB9_9ARCH</name>
<evidence type="ECO:0000313" key="3">
    <source>
        <dbReference type="Proteomes" id="UP000809243"/>
    </source>
</evidence>
<gene>
    <name evidence="2" type="ORF">JW744_05125</name>
</gene>
<feature type="transmembrane region" description="Helical" evidence="1">
    <location>
        <begin position="7"/>
        <end position="29"/>
    </location>
</feature>
<sequence length="138" mass="15335">MATKPIAAGMVFFILALSRLLGFFSLILLSFVEPHLFRHWYLLYASVPYNFLFAIVFFMLSLGLFVERQWSYRLGLIAPSIDIAINFLVAGLLAAMPWIFPAMIAAQAGQSIGFTIILAAVEVAAMLLILKSKSQLCE</sequence>
<keyword evidence="1" id="KW-0812">Transmembrane</keyword>
<feature type="transmembrane region" description="Helical" evidence="1">
    <location>
        <begin position="112"/>
        <end position="130"/>
    </location>
</feature>
<dbReference type="Proteomes" id="UP000809243">
    <property type="component" value="Unassembled WGS sequence"/>
</dbReference>
<dbReference type="AlphaFoldDB" id="A0A938YPB9"/>
<evidence type="ECO:0000256" key="1">
    <source>
        <dbReference type="SAM" id="Phobius"/>
    </source>
</evidence>
<keyword evidence="1" id="KW-1133">Transmembrane helix</keyword>
<dbReference type="EMBL" id="JAFGDB010000088">
    <property type="protein sequence ID" value="MBN2067823.1"/>
    <property type="molecule type" value="Genomic_DNA"/>
</dbReference>
<feature type="transmembrane region" description="Helical" evidence="1">
    <location>
        <begin position="77"/>
        <end position="100"/>
    </location>
</feature>
<evidence type="ECO:0000313" key="2">
    <source>
        <dbReference type="EMBL" id="MBN2067823.1"/>
    </source>
</evidence>
<protein>
    <submittedName>
        <fullName evidence="2">Uncharacterized protein</fullName>
    </submittedName>
</protein>
<organism evidence="2 3">
    <name type="scientific">Candidatus Iainarchaeum sp</name>
    <dbReference type="NCBI Taxonomy" id="3101447"/>
    <lineage>
        <taxon>Archaea</taxon>
        <taxon>Candidatus Iainarchaeota</taxon>
        <taxon>Candidatus Iainarchaeia</taxon>
        <taxon>Candidatus Iainarchaeales</taxon>
        <taxon>Candidatus Iainarchaeaceae</taxon>
        <taxon>Candidatus Iainarchaeum</taxon>
    </lineage>
</organism>
<comment type="caution">
    <text evidence="2">The sequence shown here is derived from an EMBL/GenBank/DDBJ whole genome shotgun (WGS) entry which is preliminary data.</text>
</comment>
<accession>A0A938YPB9</accession>
<feature type="transmembrane region" description="Helical" evidence="1">
    <location>
        <begin position="41"/>
        <end position="65"/>
    </location>
</feature>
<reference evidence="2" key="1">
    <citation type="submission" date="2021-01" db="EMBL/GenBank/DDBJ databases">
        <title>Active Sulfur Cycling in an Early Earth Analoge.</title>
        <authorList>
            <person name="Hahn C.R."/>
            <person name="Youssef N.H."/>
            <person name="Elshahed M."/>
        </authorList>
    </citation>
    <scope>NUCLEOTIDE SEQUENCE</scope>
    <source>
        <strain evidence="2">Zod_Metabat.1151</strain>
    </source>
</reference>
<keyword evidence="1" id="KW-0472">Membrane</keyword>
<proteinExistence type="predicted"/>